<evidence type="ECO:0000313" key="2">
    <source>
        <dbReference type="Proteomes" id="UP000814140"/>
    </source>
</evidence>
<evidence type="ECO:0000313" key="1">
    <source>
        <dbReference type="EMBL" id="KAI0061900.1"/>
    </source>
</evidence>
<proteinExistence type="predicted"/>
<reference evidence="1" key="1">
    <citation type="submission" date="2021-03" db="EMBL/GenBank/DDBJ databases">
        <authorList>
            <consortium name="DOE Joint Genome Institute"/>
            <person name="Ahrendt S."/>
            <person name="Looney B.P."/>
            <person name="Miyauchi S."/>
            <person name="Morin E."/>
            <person name="Drula E."/>
            <person name="Courty P.E."/>
            <person name="Chicoki N."/>
            <person name="Fauchery L."/>
            <person name="Kohler A."/>
            <person name="Kuo A."/>
            <person name="Labutti K."/>
            <person name="Pangilinan J."/>
            <person name="Lipzen A."/>
            <person name="Riley R."/>
            <person name="Andreopoulos W."/>
            <person name="He G."/>
            <person name="Johnson J."/>
            <person name="Barry K.W."/>
            <person name="Grigoriev I.V."/>
            <person name="Nagy L."/>
            <person name="Hibbett D."/>
            <person name="Henrissat B."/>
            <person name="Matheny P.B."/>
            <person name="Labbe J."/>
            <person name="Martin F."/>
        </authorList>
    </citation>
    <scope>NUCLEOTIDE SEQUENCE</scope>
    <source>
        <strain evidence="1">HHB10654</strain>
    </source>
</reference>
<accession>A0ACB8T0D3</accession>
<gene>
    <name evidence="1" type="ORF">BV25DRAFT_1916557</name>
</gene>
<reference evidence="1" key="2">
    <citation type="journal article" date="2022" name="New Phytol.">
        <title>Evolutionary transition to the ectomycorrhizal habit in the genomes of a hyperdiverse lineage of mushroom-forming fungi.</title>
        <authorList>
            <person name="Looney B."/>
            <person name="Miyauchi S."/>
            <person name="Morin E."/>
            <person name="Drula E."/>
            <person name="Courty P.E."/>
            <person name="Kohler A."/>
            <person name="Kuo A."/>
            <person name="LaButti K."/>
            <person name="Pangilinan J."/>
            <person name="Lipzen A."/>
            <person name="Riley R."/>
            <person name="Andreopoulos W."/>
            <person name="He G."/>
            <person name="Johnson J."/>
            <person name="Nolan M."/>
            <person name="Tritt A."/>
            <person name="Barry K.W."/>
            <person name="Grigoriev I.V."/>
            <person name="Nagy L.G."/>
            <person name="Hibbett D."/>
            <person name="Henrissat B."/>
            <person name="Matheny P.B."/>
            <person name="Labbe J."/>
            <person name="Martin F.M."/>
        </authorList>
    </citation>
    <scope>NUCLEOTIDE SEQUENCE</scope>
    <source>
        <strain evidence="1">HHB10654</strain>
    </source>
</reference>
<organism evidence="1 2">
    <name type="scientific">Artomyces pyxidatus</name>
    <dbReference type="NCBI Taxonomy" id="48021"/>
    <lineage>
        <taxon>Eukaryota</taxon>
        <taxon>Fungi</taxon>
        <taxon>Dikarya</taxon>
        <taxon>Basidiomycota</taxon>
        <taxon>Agaricomycotina</taxon>
        <taxon>Agaricomycetes</taxon>
        <taxon>Russulales</taxon>
        <taxon>Auriscalpiaceae</taxon>
        <taxon>Artomyces</taxon>
    </lineage>
</organism>
<comment type="caution">
    <text evidence="1">The sequence shown here is derived from an EMBL/GenBank/DDBJ whole genome shotgun (WGS) entry which is preliminary data.</text>
</comment>
<sequence length="554" mass="62127">MVGTSSTLSVLLKILQLGLISLIFVVSSVLVYRRIKQAPLRKLYGPSNSSFFSGNYLQMFNPAAAKYHEYLLKAYGRVIKINGFFGDQQLIISDPKALTSILVHNLDAFEVPEWFLESNRQIWGTCFCSTTGSEHRRQRKQIIPVFSTSNLRALLPLLYDITHQLRDVLQGEVSDGKREVDALAWAGRLALEFVAQGALGYTFDSLNPHGAANEFGKTIKEFNPALSSLAFWRMHFHWISKLPPRLLRLGATVFPMARLRNLRRITTSILGHATEVLDEKKALLVKGDETLIDQVSEGKTFIGVLMRQNDDEGDGNRIPEEEIIAQMSVLIFASADTTSSMLARIFHLLAEHQDIQEKLRKEISQAYESCEDPNEELGYHQLLDLPLLEAICCETLRLYPAGELTIRQCRSDMTVPLSRPLDTARGAVSSLFIPHGTTVFINIAGINKDPDIWGADAMDWKPERWLARLPETVAEARIPSVYGNLATFIAGGRACIGFNFALLEMKVALVQLVKHFRLSPSKQEVFWRFGGISVPSVKGSSDTRPRLPIVMERI</sequence>
<protein>
    <submittedName>
        <fullName evidence="1">Cytochrome P450</fullName>
    </submittedName>
</protein>
<dbReference type="Proteomes" id="UP000814140">
    <property type="component" value="Unassembled WGS sequence"/>
</dbReference>
<dbReference type="EMBL" id="MU277210">
    <property type="protein sequence ID" value="KAI0061900.1"/>
    <property type="molecule type" value="Genomic_DNA"/>
</dbReference>
<keyword evidence="2" id="KW-1185">Reference proteome</keyword>
<name>A0ACB8T0D3_9AGAM</name>